<sequence length="102" mass="11811">MCGFFVGCLAVVFVSKMTFKRRKSTSRRYSSCRYNSLKNRTLFSTVHPLRLVDRTTTPYFGGNIYKLFDVNSAYKLRPAMNARGSDCFLMCYANNQYIRTVS</sequence>
<keyword evidence="2" id="KW-1185">Reference proteome</keyword>
<dbReference type="EMBL" id="JNBS01000686">
    <property type="protein sequence ID" value="OQS04063.1"/>
    <property type="molecule type" value="Genomic_DNA"/>
</dbReference>
<reference evidence="1 2" key="1">
    <citation type="journal article" date="2014" name="Genome Biol. Evol.">
        <title>The secreted proteins of Achlya hypogyna and Thraustotheca clavata identify the ancestral oomycete secretome and reveal gene acquisitions by horizontal gene transfer.</title>
        <authorList>
            <person name="Misner I."/>
            <person name="Blouin N."/>
            <person name="Leonard G."/>
            <person name="Richards T.A."/>
            <person name="Lane C.E."/>
        </authorList>
    </citation>
    <scope>NUCLEOTIDE SEQUENCE [LARGE SCALE GENOMIC DNA]</scope>
    <source>
        <strain evidence="1 2">ATCC 34112</strain>
    </source>
</reference>
<name>A0A1W0A1A8_9STRA</name>
<evidence type="ECO:0000313" key="1">
    <source>
        <dbReference type="EMBL" id="OQS04063.1"/>
    </source>
</evidence>
<dbReference type="AlphaFoldDB" id="A0A1W0A1A8"/>
<proteinExistence type="predicted"/>
<organism evidence="1 2">
    <name type="scientific">Thraustotheca clavata</name>
    <dbReference type="NCBI Taxonomy" id="74557"/>
    <lineage>
        <taxon>Eukaryota</taxon>
        <taxon>Sar</taxon>
        <taxon>Stramenopiles</taxon>
        <taxon>Oomycota</taxon>
        <taxon>Saprolegniomycetes</taxon>
        <taxon>Saprolegniales</taxon>
        <taxon>Achlyaceae</taxon>
        <taxon>Thraustotheca</taxon>
    </lineage>
</organism>
<evidence type="ECO:0000313" key="2">
    <source>
        <dbReference type="Proteomes" id="UP000243217"/>
    </source>
</evidence>
<accession>A0A1W0A1A8</accession>
<dbReference type="Proteomes" id="UP000243217">
    <property type="component" value="Unassembled WGS sequence"/>
</dbReference>
<gene>
    <name evidence="1" type="ORF">THRCLA_03659</name>
</gene>
<protein>
    <submittedName>
        <fullName evidence="1">Uncharacterized protein</fullName>
    </submittedName>
</protein>
<comment type="caution">
    <text evidence="1">The sequence shown here is derived from an EMBL/GenBank/DDBJ whole genome shotgun (WGS) entry which is preliminary data.</text>
</comment>